<dbReference type="InterPro" id="IPR008334">
    <property type="entry name" value="5'-Nucleotdase_C"/>
</dbReference>
<dbReference type="SUPFAM" id="SSF55816">
    <property type="entry name" value="5'-nucleotidase (syn. UDP-sugar hydrolase), C-terminal domain"/>
    <property type="match status" value="1"/>
</dbReference>
<dbReference type="Gene3D" id="3.90.780.10">
    <property type="entry name" value="5'-Nucleotidase, C-terminal domain"/>
    <property type="match status" value="1"/>
</dbReference>
<feature type="domain" description="5'-Nucleotidase C-terminal" evidence="2">
    <location>
        <begin position="69"/>
        <end position="213"/>
    </location>
</feature>
<dbReference type="eggNOG" id="COG0737">
    <property type="taxonomic scope" value="Bacteria"/>
</dbReference>
<dbReference type="EMBL" id="GL945017">
    <property type="protein sequence ID" value="EGN55628.1"/>
    <property type="molecule type" value="Genomic_DNA"/>
</dbReference>
<evidence type="ECO:0000256" key="1">
    <source>
        <dbReference type="SAM" id="SignalP"/>
    </source>
</evidence>
<sequence length="258" mass="28236">MNTTFRSLLVLSVMAATSASASWRPKYRVVKIERSRILIDRKYDAYPDARAAAFIMPYKSEVDREMSPVVGTTAHPMASHRPESDLSNLLSDILVWAGGVYHETPDFGIYNVGGIRASLPSGTVTYGDVLNVAPFENHICFLTLSGDKVLQLFREIAARGGEGVSHSVKMVITGGHQLKTVTVNGEPVDPQKSYRVVTLDYLSQGNDGMSAFKAKTSVVSPTENTDNVRYIIVDYFKKLMAEGKAVDAKVEGRITVGE</sequence>
<dbReference type="PRINTS" id="PR01607">
    <property type="entry name" value="APYRASEFAMLY"/>
</dbReference>
<proteinExistence type="predicted"/>
<dbReference type="AlphaFoldDB" id="F8N8Y3"/>
<evidence type="ECO:0000313" key="4">
    <source>
        <dbReference type="Proteomes" id="UP000002772"/>
    </source>
</evidence>
<gene>
    <name evidence="3" type="ORF">Premu_0137</name>
</gene>
<evidence type="ECO:0000313" key="3">
    <source>
        <dbReference type="EMBL" id="EGN55628.1"/>
    </source>
</evidence>
<name>F8N8Y3_9BACT</name>
<keyword evidence="4" id="KW-1185">Reference proteome</keyword>
<dbReference type="InterPro" id="IPR006179">
    <property type="entry name" value="5_nucleotidase/apyrase"/>
</dbReference>
<organism evidence="3 4">
    <name type="scientific">Hallella multisaccharivorax DSM 17128</name>
    <dbReference type="NCBI Taxonomy" id="688246"/>
    <lineage>
        <taxon>Bacteria</taxon>
        <taxon>Pseudomonadati</taxon>
        <taxon>Bacteroidota</taxon>
        <taxon>Bacteroidia</taxon>
        <taxon>Bacteroidales</taxon>
        <taxon>Prevotellaceae</taxon>
        <taxon>Hallella</taxon>
    </lineage>
</organism>
<dbReference type="PANTHER" id="PTHR11575:SF24">
    <property type="entry name" value="5'-NUCLEOTIDASE"/>
    <property type="match status" value="1"/>
</dbReference>
<dbReference type="RefSeq" id="WP_007572293.1">
    <property type="nucleotide sequence ID" value="NZ_BPTS01000001.1"/>
</dbReference>
<feature type="signal peptide" evidence="1">
    <location>
        <begin position="1"/>
        <end position="21"/>
    </location>
</feature>
<dbReference type="STRING" id="688246.Premu_0137"/>
<accession>F8N8Y3</accession>
<reference evidence="4" key="1">
    <citation type="journal article" date="2011" name="Stand. Genomic Sci.">
        <title>Non-contiguous finished genome sequence of the opportunistic oral pathogen Prevotella multisaccharivorax type strain (PPPA20).</title>
        <authorList>
            <person name="Pati A."/>
            <person name="Gronow S."/>
            <person name="Lu M."/>
            <person name="Lapidus A."/>
            <person name="Nolan M."/>
            <person name="Lucas S."/>
            <person name="Hammon N."/>
            <person name="Deshpande S."/>
            <person name="Cheng J.F."/>
            <person name="Tapia R."/>
            <person name="Han C."/>
            <person name="Goodwin L."/>
            <person name="Pitluck S."/>
            <person name="Liolios K."/>
            <person name="Pagani I."/>
            <person name="Mavromatis K."/>
            <person name="Mikhailova N."/>
            <person name="Huntemann M."/>
            <person name="Chen A."/>
            <person name="Palaniappan K."/>
            <person name="Land M."/>
            <person name="Hauser L."/>
            <person name="Detter J.C."/>
            <person name="Brambilla E.M."/>
            <person name="Rohde M."/>
            <person name="Goker M."/>
            <person name="Woyke T."/>
            <person name="Bristow J."/>
            <person name="Eisen J.A."/>
            <person name="Markowitz V."/>
            <person name="Hugenholtz P."/>
            <person name="Kyrpides N.C."/>
            <person name="Klenk H.P."/>
            <person name="Ivanova N."/>
        </authorList>
    </citation>
    <scope>NUCLEOTIDE SEQUENCE [LARGE SCALE GENOMIC DNA]</scope>
    <source>
        <strain evidence="4">DSM 17128</strain>
    </source>
</reference>
<dbReference type="Pfam" id="PF02872">
    <property type="entry name" value="5_nucleotid_C"/>
    <property type="match status" value="1"/>
</dbReference>
<feature type="chain" id="PRO_5003381190" evidence="1">
    <location>
        <begin position="22"/>
        <end position="258"/>
    </location>
</feature>
<dbReference type="GO" id="GO:0016787">
    <property type="term" value="F:hydrolase activity"/>
    <property type="evidence" value="ECO:0007669"/>
    <property type="project" value="InterPro"/>
</dbReference>
<dbReference type="Proteomes" id="UP000002772">
    <property type="component" value="Unassembled WGS sequence"/>
</dbReference>
<dbReference type="GO" id="GO:0009166">
    <property type="term" value="P:nucleotide catabolic process"/>
    <property type="evidence" value="ECO:0007669"/>
    <property type="project" value="InterPro"/>
</dbReference>
<dbReference type="PANTHER" id="PTHR11575">
    <property type="entry name" value="5'-NUCLEOTIDASE-RELATED"/>
    <property type="match status" value="1"/>
</dbReference>
<keyword evidence="1" id="KW-0732">Signal</keyword>
<dbReference type="HOGENOM" id="CLU_094493_0_0_10"/>
<protein>
    <submittedName>
        <fullName evidence="3">5'-Nucleotidase domain-containing protein</fullName>
    </submittedName>
</protein>
<evidence type="ECO:0000259" key="2">
    <source>
        <dbReference type="Pfam" id="PF02872"/>
    </source>
</evidence>
<dbReference type="InterPro" id="IPR036907">
    <property type="entry name" value="5'-Nucleotdase_C_sf"/>
</dbReference>